<evidence type="ECO:0000313" key="1">
    <source>
        <dbReference type="EMBL" id="KAI5670662.1"/>
    </source>
</evidence>
<evidence type="ECO:0000313" key="2">
    <source>
        <dbReference type="Proteomes" id="UP001060085"/>
    </source>
</evidence>
<comment type="caution">
    <text evidence="1">The sequence shown here is derived from an EMBL/GenBank/DDBJ whole genome shotgun (WGS) entry which is preliminary data.</text>
</comment>
<dbReference type="EMBL" id="CM044703">
    <property type="protein sequence ID" value="KAI5670662.1"/>
    <property type="molecule type" value="Genomic_DNA"/>
</dbReference>
<keyword evidence="2" id="KW-1185">Reference proteome</keyword>
<sequence>MEKISTNVVEELDKTRSFAVRLAREIDLKNQKSWEMGRKYSESTATLGRVMAEKLKLQQAYDEAIRKMHSIQRQKEELRTGLDCQVRKMQLQNAKLEEELVAMREKLEIQAKKTETESQGHSERVTLGVEKDKEIEELNRKLAEKDDEIQDTEALNQTLILREHMSNQELQDVRKELINIFPTLPEGTTVGIKRMGEINENPFKDACLKKFLGNDWEGRSMELCSSWQAEVNDPNWQPFKKMHKNGKYQEVIDEDDKKLKDLRSQWGEAVYGAVANALLELNEYNPSGRYVVPELWNFKEGRKASLKEATQCLIQQLIALNSLKRKKRNAVRRI</sequence>
<reference evidence="2" key="1">
    <citation type="journal article" date="2023" name="Nat. Plants">
        <title>Single-cell RNA sequencing provides a high-resolution roadmap for understanding the multicellular compartmentation of specialized metabolism.</title>
        <authorList>
            <person name="Sun S."/>
            <person name="Shen X."/>
            <person name="Li Y."/>
            <person name="Li Y."/>
            <person name="Wang S."/>
            <person name="Li R."/>
            <person name="Zhang H."/>
            <person name="Shen G."/>
            <person name="Guo B."/>
            <person name="Wei J."/>
            <person name="Xu J."/>
            <person name="St-Pierre B."/>
            <person name="Chen S."/>
            <person name="Sun C."/>
        </authorList>
    </citation>
    <scope>NUCLEOTIDE SEQUENCE [LARGE SCALE GENOMIC DNA]</scope>
</reference>
<gene>
    <name evidence="1" type="ORF">M9H77_11026</name>
</gene>
<name>A0ACC0BDJ6_CATRO</name>
<protein>
    <submittedName>
        <fullName evidence="1">Uncharacterized protein</fullName>
    </submittedName>
</protein>
<accession>A0ACC0BDJ6</accession>
<organism evidence="1 2">
    <name type="scientific">Catharanthus roseus</name>
    <name type="common">Madagascar periwinkle</name>
    <name type="synonym">Vinca rosea</name>
    <dbReference type="NCBI Taxonomy" id="4058"/>
    <lineage>
        <taxon>Eukaryota</taxon>
        <taxon>Viridiplantae</taxon>
        <taxon>Streptophyta</taxon>
        <taxon>Embryophyta</taxon>
        <taxon>Tracheophyta</taxon>
        <taxon>Spermatophyta</taxon>
        <taxon>Magnoliopsida</taxon>
        <taxon>eudicotyledons</taxon>
        <taxon>Gunneridae</taxon>
        <taxon>Pentapetalae</taxon>
        <taxon>asterids</taxon>
        <taxon>lamiids</taxon>
        <taxon>Gentianales</taxon>
        <taxon>Apocynaceae</taxon>
        <taxon>Rauvolfioideae</taxon>
        <taxon>Vinceae</taxon>
        <taxon>Catharanthinae</taxon>
        <taxon>Catharanthus</taxon>
    </lineage>
</organism>
<dbReference type="Proteomes" id="UP001060085">
    <property type="component" value="Linkage Group LG03"/>
</dbReference>
<proteinExistence type="predicted"/>